<dbReference type="InterPro" id="IPR001452">
    <property type="entry name" value="SH3_domain"/>
</dbReference>
<feature type="domain" description="SH3" evidence="4">
    <location>
        <begin position="771"/>
        <end position="832"/>
    </location>
</feature>
<feature type="compositionally biased region" description="Basic and acidic residues" evidence="3">
    <location>
        <begin position="212"/>
        <end position="223"/>
    </location>
</feature>
<feature type="compositionally biased region" description="Basic and acidic residues" evidence="3">
    <location>
        <begin position="345"/>
        <end position="367"/>
    </location>
</feature>
<feature type="compositionally biased region" description="Acidic residues" evidence="3">
    <location>
        <begin position="732"/>
        <end position="741"/>
    </location>
</feature>
<evidence type="ECO:0000256" key="1">
    <source>
        <dbReference type="ARBA" id="ARBA00022443"/>
    </source>
</evidence>
<feature type="compositionally biased region" description="Basic and acidic residues" evidence="3">
    <location>
        <begin position="308"/>
        <end position="324"/>
    </location>
</feature>
<proteinExistence type="predicted"/>
<feature type="compositionally biased region" description="Basic and acidic residues" evidence="3">
    <location>
        <begin position="273"/>
        <end position="284"/>
    </location>
</feature>
<dbReference type="PROSITE" id="PS50002">
    <property type="entry name" value="SH3"/>
    <property type="match status" value="1"/>
</dbReference>
<keyword evidence="6" id="KW-1185">Reference proteome</keyword>
<dbReference type="Gene3D" id="3.80.10.10">
    <property type="entry name" value="Ribonuclease Inhibitor"/>
    <property type="match status" value="1"/>
</dbReference>
<reference evidence="5 6" key="1">
    <citation type="journal article" date="2018" name="PLoS ONE">
        <title>The draft genome of Kipferlia bialata reveals reductive genome evolution in fornicate parasites.</title>
        <authorList>
            <person name="Tanifuji G."/>
            <person name="Takabayashi S."/>
            <person name="Kume K."/>
            <person name="Takagi M."/>
            <person name="Nakayama T."/>
            <person name="Kamikawa R."/>
            <person name="Inagaki Y."/>
            <person name="Hashimoto T."/>
        </authorList>
    </citation>
    <scope>NUCLEOTIDE SEQUENCE [LARGE SCALE GENOMIC DNA]</scope>
    <source>
        <strain evidence="5">NY0173</strain>
    </source>
</reference>
<evidence type="ECO:0000313" key="5">
    <source>
        <dbReference type="EMBL" id="GIQ81986.1"/>
    </source>
</evidence>
<dbReference type="Proteomes" id="UP000265618">
    <property type="component" value="Unassembled WGS sequence"/>
</dbReference>
<keyword evidence="1 2" id="KW-0728">SH3 domain</keyword>
<dbReference type="InterPro" id="IPR036028">
    <property type="entry name" value="SH3-like_dom_sf"/>
</dbReference>
<protein>
    <recommendedName>
        <fullName evidence="4">SH3 domain-containing protein</fullName>
    </recommendedName>
</protein>
<feature type="region of interest" description="Disordered" evidence="3">
    <location>
        <begin position="445"/>
        <end position="464"/>
    </location>
</feature>
<feature type="compositionally biased region" description="Low complexity" evidence="3">
    <location>
        <begin position="450"/>
        <end position="461"/>
    </location>
</feature>
<dbReference type="Gene3D" id="2.30.30.40">
    <property type="entry name" value="SH3 Domains"/>
    <property type="match status" value="1"/>
</dbReference>
<dbReference type="SUPFAM" id="SSF52047">
    <property type="entry name" value="RNI-like"/>
    <property type="match status" value="1"/>
</dbReference>
<feature type="region of interest" description="Disordered" evidence="3">
    <location>
        <begin position="86"/>
        <end position="142"/>
    </location>
</feature>
<organism evidence="5 6">
    <name type="scientific">Kipferlia bialata</name>
    <dbReference type="NCBI Taxonomy" id="797122"/>
    <lineage>
        <taxon>Eukaryota</taxon>
        <taxon>Metamonada</taxon>
        <taxon>Carpediemonas-like organisms</taxon>
        <taxon>Kipferlia</taxon>
    </lineage>
</organism>
<feature type="region of interest" description="Disordered" evidence="3">
    <location>
        <begin position="251"/>
        <end position="325"/>
    </location>
</feature>
<accession>A0A9K3GH50</accession>
<feature type="region of interest" description="Disordered" evidence="3">
    <location>
        <begin position="345"/>
        <end position="386"/>
    </location>
</feature>
<dbReference type="EMBL" id="BDIP01000551">
    <property type="protein sequence ID" value="GIQ81986.1"/>
    <property type="molecule type" value="Genomic_DNA"/>
</dbReference>
<evidence type="ECO:0000313" key="6">
    <source>
        <dbReference type="Proteomes" id="UP000265618"/>
    </source>
</evidence>
<dbReference type="InterPro" id="IPR032675">
    <property type="entry name" value="LRR_dom_sf"/>
</dbReference>
<evidence type="ECO:0000259" key="4">
    <source>
        <dbReference type="PROSITE" id="PS50002"/>
    </source>
</evidence>
<dbReference type="SUPFAM" id="SSF50044">
    <property type="entry name" value="SH3-domain"/>
    <property type="match status" value="1"/>
</dbReference>
<comment type="caution">
    <text evidence="5">The sequence shown here is derived from an EMBL/GenBank/DDBJ whole genome shotgun (WGS) entry which is preliminary data.</text>
</comment>
<name>A0A9K3GH50_9EUKA</name>
<feature type="region of interest" description="Disordered" evidence="3">
    <location>
        <begin position="699"/>
        <end position="745"/>
    </location>
</feature>
<feature type="region of interest" description="Disordered" evidence="3">
    <location>
        <begin position="206"/>
        <end position="233"/>
    </location>
</feature>
<evidence type="ECO:0000256" key="2">
    <source>
        <dbReference type="PROSITE-ProRule" id="PRU00192"/>
    </source>
</evidence>
<gene>
    <name evidence="5" type="ORF">KIPB_003045</name>
</gene>
<sequence>MHTLCLNGCGLSDVSSLPLARVLHSVPSIKALHVGGNRLSVGGVDTLVSAALAAGPRLMLSVSGPGISGADRDHLLSEMRRAGVRGSVFSTPGTPMVTGGELQGERDRSVSLVRSPLSASVTAEQRQRSPVYDTTTSNAAPRPQLVHRHSIPNFNASPTAGSVSMGRYNQTPMAAPAAQASFAHTHTALPPLGPSRGMGSFAMTERQSLASMERETEREREAEGGATFTASELKAILDNQRRDILESIRTESAAAHSPEQASARPGPGPASPDTRDRERERERLSQSSRRRRAPPPLPSQPVVLSGGDSREYPPKGMAVDRRDSSMSMAVAARTAEPVVMAEMLRPGEIEDGQRQREREAEREDEGLSRTIDLGVRERERGPNMGEMTLQEVEVVMPEERERGTPPPVTSASPSTVPKAQAQAHPSLAATMQPVRQVELREEAPAPVPAEPSYTPDTVTYGGVPGGVETGVEGEREREEAEMAMAQLPDESESDGAYAPSEPHVSPSAVYPMGIPPVDQPTPDTAKKVDRAITKGEAVYLLKLRTGTAAKDFIRLVATLSLRGVEAHKRRRFGGKGEPVFSFPLGSALSLDPMPSDPKRFRVKPPQGDAVVLSCHKGEKSLVLCTLVRFMGRWNDMFATQPQPSSAPITTPGSSVPHHMASVIVEEEEYEPTEQDAMSEADAYYVHTPYVARAHSALSRPQFEGQAEGESAHSEEGEEEGDSPAPPMMAPESEGEEAEAEAEGVVPGAQAVEASEEEEYYPEEEVEEVELVPGMRCRCIDDFTYEDDRMLDLVAGDVVEIVSLQGGWVSGTKTNQYGETLTGFFPPSYVEPI</sequence>
<evidence type="ECO:0000256" key="3">
    <source>
        <dbReference type="SAM" id="MobiDB-lite"/>
    </source>
</evidence>
<dbReference type="AlphaFoldDB" id="A0A9K3GH50"/>